<protein>
    <submittedName>
        <fullName evidence="1">Uncharacterized protein</fullName>
    </submittedName>
</protein>
<comment type="caution">
    <text evidence="1">The sequence shown here is derived from an EMBL/GenBank/DDBJ whole genome shotgun (WGS) entry which is preliminary data.</text>
</comment>
<proteinExistence type="predicted"/>
<gene>
    <name evidence="1" type="ORF">NDU88_011118</name>
</gene>
<evidence type="ECO:0000313" key="2">
    <source>
        <dbReference type="Proteomes" id="UP001066276"/>
    </source>
</evidence>
<accession>A0AAV7PZS0</accession>
<sequence length="201" mass="22612">MVHRSHRCMGLTSVEHYAMALHLSQLAYMLLEVTDPPQWDIMECILLSSRGRLGALYKTGPLQSGPDNPILRAMHAAWRRTHGLVDTHPSFHIWALCKCRCATGEIVRRAHAKPSALVLNVLLLCKCVSGDAMLQVLRKWHPAQACYRYGTGDVHCGCVTRHDSVTVYYCPVLGAISAITLQVYYRRRPLEMCLLQLILCS</sequence>
<evidence type="ECO:0000313" key="1">
    <source>
        <dbReference type="EMBL" id="KAJ1132817.1"/>
    </source>
</evidence>
<reference evidence="1" key="1">
    <citation type="journal article" date="2022" name="bioRxiv">
        <title>Sequencing and chromosome-scale assembly of the giantPleurodeles waltlgenome.</title>
        <authorList>
            <person name="Brown T."/>
            <person name="Elewa A."/>
            <person name="Iarovenko S."/>
            <person name="Subramanian E."/>
            <person name="Araus A.J."/>
            <person name="Petzold A."/>
            <person name="Susuki M."/>
            <person name="Suzuki K.-i.T."/>
            <person name="Hayashi T."/>
            <person name="Toyoda A."/>
            <person name="Oliveira C."/>
            <person name="Osipova E."/>
            <person name="Leigh N.D."/>
            <person name="Simon A."/>
            <person name="Yun M.H."/>
        </authorList>
    </citation>
    <scope>NUCLEOTIDE SEQUENCE</scope>
    <source>
        <strain evidence="1">20211129_DDA</strain>
        <tissue evidence="1">Liver</tissue>
    </source>
</reference>
<dbReference type="Proteomes" id="UP001066276">
    <property type="component" value="Chromosome 7"/>
</dbReference>
<dbReference type="AlphaFoldDB" id="A0AAV7PZS0"/>
<dbReference type="EMBL" id="JANPWB010000011">
    <property type="protein sequence ID" value="KAJ1132817.1"/>
    <property type="molecule type" value="Genomic_DNA"/>
</dbReference>
<organism evidence="1 2">
    <name type="scientific">Pleurodeles waltl</name>
    <name type="common">Iberian ribbed newt</name>
    <dbReference type="NCBI Taxonomy" id="8319"/>
    <lineage>
        <taxon>Eukaryota</taxon>
        <taxon>Metazoa</taxon>
        <taxon>Chordata</taxon>
        <taxon>Craniata</taxon>
        <taxon>Vertebrata</taxon>
        <taxon>Euteleostomi</taxon>
        <taxon>Amphibia</taxon>
        <taxon>Batrachia</taxon>
        <taxon>Caudata</taxon>
        <taxon>Salamandroidea</taxon>
        <taxon>Salamandridae</taxon>
        <taxon>Pleurodelinae</taxon>
        <taxon>Pleurodeles</taxon>
    </lineage>
</organism>
<keyword evidence="2" id="KW-1185">Reference proteome</keyword>
<name>A0AAV7PZS0_PLEWA</name>